<dbReference type="Pfam" id="PF10617">
    <property type="entry name" value="DUF2474"/>
    <property type="match status" value="1"/>
</dbReference>
<name>A0ABS8VVF9_9PROT</name>
<keyword evidence="1" id="KW-0812">Transmembrane</keyword>
<feature type="transmembrane region" description="Helical" evidence="1">
    <location>
        <begin position="22"/>
        <end position="47"/>
    </location>
</feature>
<evidence type="ECO:0000313" key="2">
    <source>
        <dbReference type="EMBL" id="MCE0744131.1"/>
    </source>
</evidence>
<proteinExistence type="predicted"/>
<dbReference type="InterPro" id="IPR018895">
    <property type="entry name" value="DUF2474"/>
</dbReference>
<keyword evidence="1" id="KW-0472">Membrane</keyword>
<dbReference type="RefSeq" id="WP_232877806.1">
    <property type="nucleotide sequence ID" value="NZ_JAJSOJ010000028.1"/>
</dbReference>
<comment type="caution">
    <text evidence="2">The sequence shown here is derived from an EMBL/GenBank/DDBJ whole genome shotgun (WGS) entry which is preliminary data.</text>
</comment>
<organism evidence="2 3">
    <name type="scientific">Acetobacter sicerae</name>
    <dbReference type="NCBI Taxonomy" id="85325"/>
    <lineage>
        <taxon>Bacteria</taxon>
        <taxon>Pseudomonadati</taxon>
        <taxon>Pseudomonadota</taxon>
        <taxon>Alphaproteobacteria</taxon>
        <taxon>Acetobacterales</taxon>
        <taxon>Acetobacteraceae</taxon>
        <taxon>Acetobacter</taxon>
    </lineage>
</organism>
<reference evidence="2 3" key="1">
    <citation type="submission" date="2021-12" db="EMBL/GenBank/DDBJ databases">
        <title>Genome sequence of Acetobacter sicerae DmPark20a_162.</title>
        <authorList>
            <person name="Chaston J.M."/>
        </authorList>
    </citation>
    <scope>NUCLEOTIDE SEQUENCE [LARGE SCALE GENOMIC DNA]</scope>
    <source>
        <strain evidence="2 3">DmPark20a_162</strain>
    </source>
</reference>
<evidence type="ECO:0000313" key="3">
    <source>
        <dbReference type="Proteomes" id="UP001521074"/>
    </source>
</evidence>
<dbReference type="EMBL" id="JAJSOJ010000028">
    <property type="protein sequence ID" value="MCE0744131.1"/>
    <property type="molecule type" value="Genomic_DNA"/>
</dbReference>
<sequence>MAIIEVVRGDGSSAPRRMSLRLAWLAGIWMASTAAFFCAASLLHLLVPR</sequence>
<evidence type="ECO:0000256" key="1">
    <source>
        <dbReference type="SAM" id="Phobius"/>
    </source>
</evidence>
<protein>
    <submittedName>
        <fullName evidence="2">DUF2474 family protein</fullName>
    </submittedName>
</protein>
<dbReference type="Proteomes" id="UP001521074">
    <property type="component" value="Unassembled WGS sequence"/>
</dbReference>
<accession>A0ABS8VVF9</accession>
<keyword evidence="3" id="KW-1185">Reference proteome</keyword>
<gene>
    <name evidence="2" type="ORF">LWC05_09585</name>
</gene>
<keyword evidence="1" id="KW-1133">Transmembrane helix</keyword>